<organism evidence="1 2">
    <name type="scientific">Meiothermus hypogaeus NBRC 106114</name>
    <dbReference type="NCBI Taxonomy" id="1227553"/>
    <lineage>
        <taxon>Bacteria</taxon>
        <taxon>Thermotogati</taxon>
        <taxon>Deinococcota</taxon>
        <taxon>Deinococci</taxon>
        <taxon>Thermales</taxon>
        <taxon>Thermaceae</taxon>
        <taxon>Meiothermus</taxon>
    </lineage>
</organism>
<reference evidence="1 2" key="1">
    <citation type="submission" date="2019-07" db="EMBL/GenBank/DDBJ databases">
        <title>Whole genome shotgun sequence of Meiothermus hypogaeus NBRC 106114.</title>
        <authorList>
            <person name="Hosoyama A."/>
            <person name="Uohara A."/>
            <person name="Ohji S."/>
            <person name="Ichikawa N."/>
        </authorList>
    </citation>
    <scope>NUCLEOTIDE SEQUENCE [LARGE SCALE GENOMIC DNA]</scope>
    <source>
        <strain evidence="1 2">NBRC 106114</strain>
    </source>
</reference>
<dbReference type="RefSeq" id="WP_119341134.1">
    <property type="nucleotide sequence ID" value="NZ_BJXL01000031.1"/>
</dbReference>
<evidence type="ECO:0000313" key="1">
    <source>
        <dbReference type="EMBL" id="GEM83073.1"/>
    </source>
</evidence>
<dbReference type="AlphaFoldDB" id="A0A511R0D5"/>
<proteinExistence type="predicted"/>
<dbReference type="EMBL" id="BJXL01000031">
    <property type="protein sequence ID" value="GEM83073.1"/>
    <property type="molecule type" value="Genomic_DNA"/>
</dbReference>
<comment type="caution">
    <text evidence="1">The sequence shown here is derived from an EMBL/GenBank/DDBJ whole genome shotgun (WGS) entry which is preliminary data.</text>
</comment>
<protein>
    <submittedName>
        <fullName evidence="1">Uncharacterized protein</fullName>
    </submittedName>
</protein>
<evidence type="ECO:0000313" key="2">
    <source>
        <dbReference type="Proteomes" id="UP000321197"/>
    </source>
</evidence>
<name>A0A511R0D5_9DEIN</name>
<sequence>MGILPGSYSANQHQGRWRVVLFGAEWLLVLKAQEGQLYTRVLSNLDKRFPFFNGKEVASFGASNRCR</sequence>
<accession>A0A511R0D5</accession>
<dbReference type="Proteomes" id="UP000321197">
    <property type="component" value="Unassembled WGS sequence"/>
</dbReference>
<gene>
    <name evidence="1" type="ORF">MHY01S_12390</name>
</gene>